<dbReference type="GO" id="GO:0004169">
    <property type="term" value="F:dolichyl-phosphate-mannose-protein mannosyltransferase activity"/>
    <property type="evidence" value="ECO:0007669"/>
    <property type="project" value="UniProtKB-UniRule"/>
</dbReference>
<comment type="subcellular location">
    <subcellularLocation>
        <location evidence="1 14">Endoplasmic reticulum membrane</location>
        <topology evidence="1 14">Multi-pass membrane protein</topology>
    </subcellularLocation>
</comment>
<feature type="transmembrane region" description="Helical" evidence="14">
    <location>
        <begin position="229"/>
        <end position="262"/>
    </location>
</feature>
<feature type="transmembrane region" description="Helical" evidence="14">
    <location>
        <begin position="59"/>
        <end position="78"/>
    </location>
</feature>
<comment type="similarity">
    <text evidence="3 14">Belongs to the glycosyltransferase 39 family.</text>
</comment>
<evidence type="ECO:0000256" key="3">
    <source>
        <dbReference type="ARBA" id="ARBA00007222"/>
    </source>
</evidence>
<evidence type="ECO:0000256" key="11">
    <source>
        <dbReference type="ARBA" id="ARBA00023136"/>
    </source>
</evidence>
<evidence type="ECO:0000313" key="17">
    <source>
        <dbReference type="EMBL" id="ODV90867.1"/>
    </source>
</evidence>
<organism evidence="17 18">
    <name type="scientific">Tortispora caseinolytica NRRL Y-17796</name>
    <dbReference type="NCBI Taxonomy" id="767744"/>
    <lineage>
        <taxon>Eukaryota</taxon>
        <taxon>Fungi</taxon>
        <taxon>Dikarya</taxon>
        <taxon>Ascomycota</taxon>
        <taxon>Saccharomycotina</taxon>
        <taxon>Trigonopsidomycetes</taxon>
        <taxon>Trigonopsidales</taxon>
        <taxon>Trigonopsidaceae</taxon>
        <taxon>Tortispora</taxon>
    </lineage>
</organism>
<name>A0A1E4TGN1_9ASCO</name>
<evidence type="ECO:0000256" key="9">
    <source>
        <dbReference type="ARBA" id="ARBA00022824"/>
    </source>
</evidence>
<feature type="domain" description="MIR" evidence="16">
    <location>
        <begin position="467"/>
        <end position="525"/>
    </location>
</feature>
<feature type="transmembrane region" description="Helical" evidence="14">
    <location>
        <begin position="675"/>
        <end position="695"/>
    </location>
</feature>
<protein>
    <recommendedName>
        <fullName evidence="4 14">Dolichyl-phosphate-mannose--protein mannosyltransferase</fullName>
        <ecNumber evidence="4 14">2.4.1.109</ecNumber>
    </recommendedName>
</protein>
<accession>A0A1E4TGN1</accession>
<comment type="function">
    <text evidence="14">Transfers mannose from Dol-P-mannose to Ser or Thr residues on proteins.</text>
</comment>
<dbReference type="PANTHER" id="PTHR10050">
    <property type="entry name" value="DOLICHYL-PHOSPHATE-MANNOSE--PROTEIN MANNOSYLTRANSFERASE"/>
    <property type="match status" value="1"/>
</dbReference>
<dbReference type="Pfam" id="PF02366">
    <property type="entry name" value="PMT"/>
    <property type="match status" value="1"/>
</dbReference>
<keyword evidence="10 14" id="KW-1133">Transmembrane helix</keyword>
<dbReference type="InterPro" id="IPR032421">
    <property type="entry name" value="PMT_4TMC"/>
</dbReference>
<feature type="domain" description="MIR" evidence="16">
    <location>
        <begin position="336"/>
        <end position="390"/>
    </location>
</feature>
<dbReference type="PANTHER" id="PTHR10050:SF46">
    <property type="entry name" value="PROTEIN O-MANNOSYL-TRANSFERASE 2"/>
    <property type="match status" value="1"/>
</dbReference>
<dbReference type="SUPFAM" id="SSF82109">
    <property type="entry name" value="MIR domain"/>
    <property type="match status" value="1"/>
</dbReference>
<dbReference type="InterPro" id="IPR027005">
    <property type="entry name" value="PMT-like"/>
</dbReference>
<proteinExistence type="inferred from homology"/>
<gene>
    <name evidence="17" type="ORF">CANCADRAFT_31708</name>
</gene>
<keyword evidence="5 14" id="KW-0328">Glycosyltransferase</keyword>
<feature type="domain" description="MIR" evidence="16">
    <location>
        <begin position="398"/>
        <end position="455"/>
    </location>
</feature>
<dbReference type="InterPro" id="IPR016093">
    <property type="entry name" value="MIR_motif"/>
</dbReference>
<feature type="transmembrane region" description="Helical" evidence="14">
    <location>
        <begin position="603"/>
        <end position="628"/>
    </location>
</feature>
<evidence type="ECO:0000256" key="8">
    <source>
        <dbReference type="ARBA" id="ARBA00022737"/>
    </source>
</evidence>
<evidence type="ECO:0000256" key="7">
    <source>
        <dbReference type="ARBA" id="ARBA00022692"/>
    </source>
</evidence>
<feature type="non-terminal residue" evidence="17">
    <location>
        <position position="1"/>
    </location>
</feature>
<sequence>MAKSTAVASGTASPKPRRRTTRSSAADSKATSDVKEDKYDKLDKPVKAEKTKLETVGEMFDALAPFFFIIAGFISRMYKIGISNKVVWDEAHFGKFASYYIRRTFYFDVHPPLGKMLNGLAGYLANYNGSYEFPSGEVYPDYVKYVPMRVFNALFGALCVPLAYYTGKELRFSRWGSWMLGLLVLCESSYITISRFILLDSMLMFFTFTTVYALAKFKNVSNVPFSRKWWFWITALGVSLGCVCSVKWVGAFVTALVGLFTIHQLWDMFGDTDMPVRVYAKHWAARIYCLIVIPFLVYALTFKIHFAILNHSGPGDAQMPSLFQANLVGTGVGGGPSYVALGTKATIKNAGYGGGLLHSHVQTYPEGSGQQQVTCYHHKDGNNDWIFSLPYGESSDEGLKFIHGNDRISLVHAMTRRKLHSHNILAPVSTSDWEVSGYGNDTVGDNKDDWIVEIMDDGVNGYKRGSSEVVRSLSTFFRLRHAELGCYLRAANVNLPQWGFKQIEVTCQRNPSKSDKHTWWNVEDSWDERVDEWERSNLASKKGLPESPFWRDFFHLNVAMMTSNNALVPDPDKRDDLASKPWQWPTNNVGLRMCSWDDNTIKYYLLFSPVGVWASTSALGLFVIMTAIYALRWQRSYNDFNRESIDKVVFAGVYMWIGWLLHFIPFVIMARVTYVHHYIPALYFAFIVLCCIMEFVTERWLSRFRPVVYGIWYGAIIACFVVYAPISYGMHGSHSNYNYLNLLKTWTI</sequence>
<dbReference type="AlphaFoldDB" id="A0A1E4TGN1"/>
<feature type="compositionally biased region" description="Polar residues" evidence="15">
    <location>
        <begin position="1"/>
        <end position="10"/>
    </location>
</feature>
<keyword evidence="11 14" id="KW-0472">Membrane</keyword>
<dbReference type="FunFam" id="2.80.10.50:FF:000012">
    <property type="entry name" value="Protein O-mannosyl-transferase 1"/>
    <property type="match status" value="1"/>
</dbReference>
<dbReference type="Gene3D" id="2.80.10.50">
    <property type="match status" value="1"/>
</dbReference>
<comment type="pathway">
    <text evidence="2 14">Protein modification; protein glycosylation.</text>
</comment>
<keyword evidence="8" id="KW-0677">Repeat</keyword>
<evidence type="ECO:0000256" key="14">
    <source>
        <dbReference type="RuleBase" id="RU367007"/>
    </source>
</evidence>
<keyword evidence="9 14" id="KW-0256">Endoplasmic reticulum</keyword>
<feature type="transmembrane region" description="Helical" evidence="14">
    <location>
        <begin position="648"/>
        <end position="669"/>
    </location>
</feature>
<evidence type="ECO:0000256" key="1">
    <source>
        <dbReference type="ARBA" id="ARBA00004477"/>
    </source>
</evidence>
<evidence type="ECO:0000256" key="5">
    <source>
        <dbReference type="ARBA" id="ARBA00022676"/>
    </source>
</evidence>
<evidence type="ECO:0000256" key="15">
    <source>
        <dbReference type="SAM" id="MobiDB-lite"/>
    </source>
</evidence>
<dbReference type="SMART" id="SM00472">
    <property type="entry name" value="MIR"/>
    <property type="match status" value="3"/>
</dbReference>
<dbReference type="EMBL" id="KV453842">
    <property type="protein sequence ID" value="ODV90867.1"/>
    <property type="molecule type" value="Genomic_DNA"/>
</dbReference>
<evidence type="ECO:0000256" key="6">
    <source>
        <dbReference type="ARBA" id="ARBA00022679"/>
    </source>
</evidence>
<dbReference type="EC" id="2.4.1.109" evidence="4 14"/>
<keyword evidence="18" id="KW-1185">Reference proteome</keyword>
<evidence type="ECO:0000256" key="13">
    <source>
        <dbReference type="ARBA" id="ARBA00045102"/>
    </source>
</evidence>
<evidence type="ECO:0000256" key="2">
    <source>
        <dbReference type="ARBA" id="ARBA00004922"/>
    </source>
</evidence>
<feature type="transmembrane region" description="Helical" evidence="14">
    <location>
        <begin position="197"/>
        <end position="217"/>
    </location>
</feature>
<reference evidence="18" key="1">
    <citation type="submission" date="2016-02" db="EMBL/GenBank/DDBJ databases">
        <title>Comparative genomics of biotechnologically important yeasts.</title>
        <authorList>
            <consortium name="DOE Joint Genome Institute"/>
            <person name="Riley R."/>
            <person name="Haridas S."/>
            <person name="Wolfe K.H."/>
            <person name="Lopes M.R."/>
            <person name="Hittinger C.T."/>
            <person name="Goker M."/>
            <person name="Salamov A."/>
            <person name="Wisecaver J."/>
            <person name="Long T.M."/>
            <person name="Aerts A.L."/>
            <person name="Barry K."/>
            <person name="Choi C."/>
            <person name="Clum A."/>
            <person name="Coughlan A.Y."/>
            <person name="Deshpande S."/>
            <person name="Douglass A.P."/>
            <person name="Hanson S.J."/>
            <person name="Klenk H.-P."/>
            <person name="Labutti K."/>
            <person name="Lapidus A."/>
            <person name="Lindquist E."/>
            <person name="Lipzen A."/>
            <person name="Meier-Kolthoff J.P."/>
            <person name="Ohm R.A."/>
            <person name="Otillar R.P."/>
            <person name="Pangilinan J."/>
            <person name="Peng Y."/>
            <person name="Rokas A."/>
            <person name="Rosa C.A."/>
            <person name="Scheuner C."/>
            <person name="Sibirny A.A."/>
            <person name="Slot J.C."/>
            <person name="Stielow J.B."/>
            <person name="Sun H."/>
            <person name="Kurtzman C.P."/>
            <person name="Blackwell M."/>
            <person name="Jeffries T.W."/>
            <person name="Grigoriev I.V."/>
        </authorList>
    </citation>
    <scope>NUCLEOTIDE SEQUENCE [LARGE SCALE GENOMIC DNA]</scope>
    <source>
        <strain evidence="18">NRRL Y-17796</strain>
    </source>
</reference>
<dbReference type="CDD" id="cd23284">
    <property type="entry name" value="beta-trefoil_MIR_PMT2-like"/>
    <property type="match status" value="1"/>
</dbReference>
<dbReference type="InterPro" id="IPR036300">
    <property type="entry name" value="MIR_dom_sf"/>
</dbReference>
<evidence type="ECO:0000256" key="4">
    <source>
        <dbReference type="ARBA" id="ARBA00012839"/>
    </source>
</evidence>
<feature type="transmembrane region" description="Helical" evidence="14">
    <location>
        <begin position="150"/>
        <end position="166"/>
    </location>
</feature>
<dbReference type="OrthoDB" id="292747at2759"/>
<dbReference type="GO" id="GO:0005789">
    <property type="term" value="C:endoplasmic reticulum membrane"/>
    <property type="evidence" value="ECO:0007669"/>
    <property type="project" value="UniProtKB-SubCell"/>
</dbReference>
<comment type="catalytic activity">
    <reaction evidence="12 14">
        <text>a di-trans,poly-cis-dolichyl beta-D-mannosyl phosphate + L-threonyl-[protein] = 3-O-(alpha-D-mannosyl)-L-threonyl-[protein] + a di-trans,poly-cis-dolichyl phosphate + H(+)</text>
        <dbReference type="Rhea" id="RHEA:53396"/>
        <dbReference type="Rhea" id="RHEA-COMP:11060"/>
        <dbReference type="Rhea" id="RHEA-COMP:13547"/>
        <dbReference type="Rhea" id="RHEA-COMP:19498"/>
        <dbReference type="Rhea" id="RHEA-COMP:19501"/>
        <dbReference type="ChEBI" id="CHEBI:15378"/>
        <dbReference type="ChEBI" id="CHEBI:30013"/>
        <dbReference type="ChEBI" id="CHEBI:57683"/>
        <dbReference type="ChEBI" id="CHEBI:58211"/>
        <dbReference type="ChEBI" id="CHEBI:137323"/>
        <dbReference type="EC" id="2.4.1.109"/>
    </reaction>
</comment>
<keyword evidence="7 14" id="KW-0812">Transmembrane</keyword>
<dbReference type="UniPathway" id="UPA00378"/>
<evidence type="ECO:0000313" key="18">
    <source>
        <dbReference type="Proteomes" id="UP000095023"/>
    </source>
</evidence>
<dbReference type="Proteomes" id="UP000095023">
    <property type="component" value="Unassembled WGS sequence"/>
</dbReference>
<feature type="region of interest" description="Disordered" evidence="15">
    <location>
        <begin position="1"/>
        <end position="38"/>
    </location>
</feature>
<dbReference type="Pfam" id="PF16192">
    <property type="entry name" value="PMT_4TMC"/>
    <property type="match status" value="1"/>
</dbReference>
<keyword evidence="6 14" id="KW-0808">Transferase</keyword>
<evidence type="ECO:0000256" key="10">
    <source>
        <dbReference type="ARBA" id="ARBA00022989"/>
    </source>
</evidence>
<dbReference type="Pfam" id="PF02815">
    <property type="entry name" value="MIR"/>
    <property type="match status" value="1"/>
</dbReference>
<evidence type="ECO:0000256" key="12">
    <source>
        <dbReference type="ARBA" id="ARBA00045085"/>
    </source>
</evidence>
<comment type="catalytic activity">
    <reaction evidence="13 14">
        <text>a di-trans,poly-cis-dolichyl beta-D-mannosyl phosphate + L-seryl-[protein] = 3-O-(alpha-D-mannosyl)-L-seryl-[protein] + a di-trans,poly-cis-dolichyl phosphate + H(+)</text>
        <dbReference type="Rhea" id="RHEA:17377"/>
        <dbReference type="Rhea" id="RHEA-COMP:9863"/>
        <dbReference type="Rhea" id="RHEA-COMP:13546"/>
        <dbReference type="Rhea" id="RHEA-COMP:19498"/>
        <dbReference type="Rhea" id="RHEA-COMP:19501"/>
        <dbReference type="ChEBI" id="CHEBI:15378"/>
        <dbReference type="ChEBI" id="CHEBI:29999"/>
        <dbReference type="ChEBI" id="CHEBI:57683"/>
        <dbReference type="ChEBI" id="CHEBI:58211"/>
        <dbReference type="ChEBI" id="CHEBI:137321"/>
        <dbReference type="EC" id="2.4.1.109"/>
    </reaction>
</comment>
<dbReference type="PROSITE" id="PS50919">
    <property type="entry name" value="MIR"/>
    <property type="match status" value="3"/>
</dbReference>
<dbReference type="InterPro" id="IPR003342">
    <property type="entry name" value="ArnT-like_N"/>
</dbReference>
<feature type="transmembrane region" description="Helical" evidence="14">
    <location>
        <begin position="283"/>
        <end position="302"/>
    </location>
</feature>
<feature type="transmembrane region" description="Helical" evidence="14">
    <location>
        <begin position="707"/>
        <end position="726"/>
    </location>
</feature>
<evidence type="ECO:0000259" key="16">
    <source>
        <dbReference type="PROSITE" id="PS50919"/>
    </source>
</evidence>